<evidence type="ECO:0000313" key="4">
    <source>
        <dbReference type="Proteomes" id="UP001597532"/>
    </source>
</evidence>
<dbReference type="InterPro" id="IPR011040">
    <property type="entry name" value="Sialidase"/>
</dbReference>
<dbReference type="GO" id="GO:0016798">
    <property type="term" value="F:hydrolase activity, acting on glycosyl bonds"/>
    <property type="evidence" value="ECO:0007669"/>
    <property type="project" value="UniProtKB-KW"/>
</dbReference>
<keyword evidence="1" id="KW-0732">Signal</keyword>
<dbReference type="RefSeq" id="WP_251808948.1">
    <property type="nucleotide sequence ID" value="NZ_CP166679.1"/>
</dbReference>
<dbReference type="CDD" id="cd15482">
    <property type="entry name" value="Sialidase_non-viral"/>
    <property type="match status" value="1"/>
</dbReference>
<keyword evidence="4" id="KW-1185">Reference proteome</keyword>
<name>A0ABW5VC31_9FLAO</name>
<comment type="caution">
    <text evidence="3">The sequence shown here is derived from an EMBL/GenBank/DDBJ whole genome shotgun (WGS) entry which is preliminary data.</text>
</comment>
<dbReference type="EC" id="3.2.1.-" evidence="3"/>
<dbReference type="Proteomes" id="UP001597532">
    <property type="component" value="Unassembled WGS sequence"/>
</dbReference>
<evidence type="ECO:0000259" key="2">
    <source>
        <dbReference type="Pfam" id="PF13088"/>
    </source>
</evidence>
<keyword evidence="3" id="KW-0326">Glycosidase</keyword>
<sequence length="375" mass="41537">MKFKTIGSIVICFLLALVSFSQSLDTKEPKKVLALNPGLDNPRNSEGDFITLKDGTIMFIYSKYYGESTSDHAPASLVARYSKDEGDSWSTEDKTIVPNEGGMNVMSVSLLRLQNGEIALFYLLKNSTKDCIPMMRISKDEGITWSNPIKCIQDKQGYFVLNNDRVIQLKDGRLMMAVALHSVPGGGEFKNKGDLYTYYSDDNGRSWTSSGNVPNAMDIITQEPGLIEMKDGRVMMYIRASGGFQQLSFSSDRGHSWSPIQSSTIPSPLSPATIEIIPATGDWLMVWNNNDGSNTNLIGKRTPLTVALSNNEGATWKYVKNIEDDPDGWYCYMAVHFIEGGENVLLSYCAGDKPSGTGLSVTDITKLNIDWIYEK</sequence>
<evidence type="ECO:0000256" key="1">
    <source>
        <dbReference type="SAM" id="SignalP"/>
    </source>
</evidence>
<dbReference type="PANTHER" id="PTHR43752:SF2">
    <property type="entry name" value="BNR_ASP-BOX REPEAT FAMILY PROTEIN"/>
    <property type="match status" value="1"/>
</dbReference>
<dbReference type="SUPFAM" id="SSF50939">
    <property type="entry name" value="Sialidases"/>
    <property type="match status" value="1"/>
</dbReference>
<feature type="chain" id="PRO_5047109451" evidence="1">
    <location>
        <begin position="24"/>
        <end position="375"/>
    </location>
</feature>
<feature type="signal peptide" evidence="1">
    <location>
        <begin position="1"/>
        <end position="23"/>
    </location>
</feature>
<accession>A0ABW5VC31</accession>
<dbReference type="Gene3D" id="2.120.10.10">
    <property type="match status" value="1"/>
</dbReference>
<gene>
    <name evidence="3" type="ORF">ACFS1K_04825</name>
</gene>
<reference evidence="4" key="1">
    <citation type="journal article" date="2019" name="Int. J. Syst. Evol. Microbiol.">
        <title>The Global Catalogue of Microorganisms (GCM) 10K type strain sequencing project: providing services to taxonomists for standard genome sequencing and annotation.</title>
        <authorList>
            <consortium name="The Broad Institute Genomics Platform"/>
            <consortium name="The Broad Institute Genome Sequencing Center for Infectious Disease"/>
            <person name="Wu L."/>
            <person name="Ma J."/>
        </authorList>
    </citation>
    <scope>NUCLEOTIDE SEQUENCE [LARGE SCALE GENOMIC DNA]</scope>
    <source>
        <strain evidence="4">KCTC 52924</strain>
    </source>
</reference>
<keyword evidence="3" id="KW-0378">Hydrolase</keyword>
<feature type="domain" description="Sialidase" evidence="2">
    <location>
        <begin position="111"/>
        <end position="335"/>
    </location>
</feature>
<dbReference type="EMBL" id="JBHUOK010000008">
    <property type="protein sequence ID" value="MFD2789078.1"/>
    <property type="molecule type" value="Genomic_DNA"/>
</dbReference>
<evidence type="ECO:0000313" key="3">
    <source>
        <dbReference type="EMBL" id="MFD2789078.1"/>
    </source>
</evidence>
<organism evidence="3 4">
    <name type="scientific">Arenibacter antarcticus</name>
    <dbReference type="NCBI Taxonomy" id="2040469"/>
    <lineage>
        <taxon>Bacteria</taxon>
        <taxon>Pseudomonadati</taxon>
        <taxon>Bacteroidota</taxon>
        <taxon>Flavobacteriia</taxon>
        <taxon>Flavobacteriales</taxon>
        <taxon>Flavobacteriaceae</taxon>
        <taxon>Arenibacter</taxon>
    </lineage>
</organism>
<dbReference type="Pfam" id="PF13088">
    <property type="entry name" value="BNR_2"/>
    <property type="match status" value="1"/>
</dbReference>
<protein>
    <submittedName>
        <fullName evidence="3">Sialidase family protein</fullName>
        <ecNumber evidence="3">3.2.1.-</ecNumber>
    </submittedName>
</protein>
<proteinExistence type="predicted"/>
<dbReference type="InterPro" id="IPR036278">
    <property type="entry name" value="Sialidase_sf"/>
</dbReference>
<dbReference type="PANTHER" id="PTHR43752">
    <property type="entry name" value="BNR/ASP-BOX REPEAT FAMILY PROTEIN"/>
    <property type="match status" value="1"/>
</dbReference>